<dbReference type="RefSeq" id="WP_075410270.1">
    <property type="nucleotide sequence ID" value="NZ_MSKX01000031.1"/>
</dbReference>
<proteinExistence type="predicted"/>
<evidence type="ECO:0000313" key="2">
    <source>
        <dbReference type="EMBL" id="OLO81480.1"/>
    </source>
</evidence>
<keyword evidence="3" id="KW-1185">Reference proteome</keyword>
<comment type="caution">
    <text evidence="2">The sequence shown here is derived from an EMBL/GenBank/DDBJ whole genome shotgun (WGS) entry which is preliminary data.</text>
</comment>
<name>A0ABX3EZD1_ACTNA</name>
<evidence type="ECO:0000256" key="1">
    <source>
        <dbReference type="SAM" id="MobiDB-lite"/>
    </source>
</evidence>
<gene>
    <name evidence="2" type="ORF">BKH13_10490</name>
</gene>
<accession>A0ABX3EZD1</accession>
<evidence type="ECO:0000313" key="3">
    <source>
        <dbReference type="Proteomes" id="UP000186781"/>
    </source>
</evidence>
<protein>
    <submittedName>
        <fullName evidence="2">Uncharacterized protein</fullName>
    </submittedName>
</protein>
<sequence length="297" mass="33000">MSVEGEKVLEPQAPRPLPENNLVEWDKDRRTHQALVDNFNTQKALYNSLASEASDVRTRETETRQAFADACSAVIGNPVWKELRGALFPDLSAGGGVAAGKAAIWVNSVAQSTATLAEGAGLKATDAVVKHPMRGKPNKWVTSHDPRRGTPKGVKPYMVRNDRHLSNWEVPKGKSGGWGGKTVAAVKKAAPYLDKVSKGFVAVDVAVSGYEQWEKDSHIPSLPERGQEGCACSNDWSRCGSGWSGWGEGRRSHRSDDWCGRRPHWSRCWRSRRRYRRRDSGFLGRKDNCQRIQQYSS</sequence>
<organism evidence="2 3">
    <name type="scientific">Actinomyces naeslundii</name>
    <dbReference type="NCBI Taxonomy" id="1655"/>
    <lineage>
        <taxon>Bacteria</taxon>
        <taxon>Bacillati</taxon>
        <taxon>Actinomycetota</taxon>
        <taxon>Actinomycetes</taxon>
        <taxon>Actinomycetales</taxon>
        <taxon>Actinomycetaceae</taxon>
        <taxon>Actinomyces</taxon>
    </lineage>
</organism>
<reference evidence="2 3" key="1">
    <citation type="submission" date="2016-12" db="EMBL/GenBank/DDBJ databases">
        <title>Genomic comparison of strains in the 'Actinomyces naeslundii' group.</title>
        <authorList>
            <person name="Mughal S.R."/>
            <person name="Do T."/>
            <person name="Gilbert S.C."/>
            <person name="Witherden E.A."/>
            <person name="Didelot X."/>
            <person name="Beighton D."/>
        </authorList>
    </citation>
    <scope>NUCLEOTIDE SEQUENCE [LARGE SCALE GENOMIC DNA]</scope>
    <source>
        <strain evidence="2 3">WE6B-3</strain>
    </source>
</reference>
<dbReference type="Proteomes" id="UP000186781">
    <property type="component" value="Unassembled WGS sequence"/>
</dbReference>
<feature type="region of interest" description="Disordered" evidence="1">
    <location>
        <begin position="134"/>
        <end position="153"/>
    </location>
</feature>
<dbReference type="EMBL" id="MSKX01000031">
    <property type="protein sequence ID" value="OLO81480.1"/>
    <property type="molecule type" value="Genomic_DNA"/>
</dbReference>
<feature type="region of interest" description="Disordered" evidence="1">
    <location>
        <begin position="1"/>
        <end position="20"/>
    </location>
</feature>